<keyword evidence="10" id="KW-1185">Reference proteome</keyword>
<sequence length="778" mass="86292">MISKRKSRCQPPRQPNPGLRAISTHCVKRWKKLQSGGDGLGVRNRVVFMRGKGSSDLLAGAVAALVTLLLVSLAYAQAWPLIVDVGENDHWLVAGFHDPEQGAIGSFRWTDGDSQIFLPRPTLRRSVLLTVRVIDPRATPTAPRDVIIRTDGAVLAQIRIDHGQLRDYELLVPVDTKLFQSIKVRLISDVTLEHEDGRELGVALKRIAIMPSGDGPLLPSPWLMLHAMLFGVLSYTAGRLAGAKQAVALLITGGFTLLLALLVGFKPLDTLPYIHRFTLLALVFCFGGGIIRFLLLPAPNQQQTTVLLPGRYLPIVLATCAWFALLFQYIMIWDGASGIGSPTWMRATGLSLAVGGLGLWGWRTWQDRNLSLVEQREQRARPLLIMLAVAAALQIAMSLEFAFSRQAPDFLILYRGARDWVAGGSFYDLEAVVTNHFGHVFKVPPFYGMFFVPLVYGVDEERSLLLHRIMNTLLIAATALAWLRMWRIPLFSFTAMGLLLILDFRPLFDTIAFGQIDIVLLFLLTLALWALREERDGLAGVLVALGTLFKIYPVILLAFFVLKQRWRALIGFGLGMLIFNGIAVTLVGWEEHRIYLFEVVPKIGGTTSWVENQTISGFMARLAAPPTAASIFRDPLLQMVGTVISGLFVLAALALTLRPASSQRTRFALQYGLFLLLMVLTVPAAWMHYQTLLLVPFATLLLHFRERQVPLGFALLLGISFALIAFGNQWSFYDRSVSGFISVLGVSYKLYGMLLLAGLLGFTIMEAGSREQEIESRK</sequence>
<keyword evidence="4 8" id="KW-0812">Transmembrane</keyword>
<organism evidence="9 10">
    <name type="scientific">Candidatus Viridilinea mediisalina</name>
    <dbReference type="NCBI Taxonomy" id="2024553"/>
    <lineage>
        <taxon>Bacteria</taxon>
        <taxon>Bacillati</taxon>
        <taxon>Chloroflexota</taxon>
        <taxon>Chloroflexia</taxon>
        <taxon>Chloroflexales</taxon>
        <taxon>Chloroflexineae</taxon>
        <taxon>Oscillochloridaceae</taxon>
        <taxon>Candidatus Viridilinea</taxon>
    </lineage>
</organism>
<feature type="transmembrane region" description="Helical" evidence="8">
    <location>
        <begin position="310"/>
        <end position="332"/>
    </location>
</feature>
<comment type="caution">
    <text evidence="9">The sequence shown here is derived from an EMBL/GenBank/DDBJ whole genome shotgun (WGS) entry which is preliminary data.</text>
</comment>
<accession>A0A2A6RLP8</accession>
<evidence type="ECO:0000256" key="6">
    <source>
        <dbReference type="ARBA" id="ARBA00023136"/>
    </source>
</evidence>
<dbReference type="InterPro" id="IPR018584">
    <property type="entry name" value="GT87"/>
</dbReference>
<dbReference type="GO" id="GO:0005886">
    <property type="term" value="C:plasma membrane"/>
    <property type="evidence" value="ECO:0007669"/>
    <property type="project" value="UniProtKB-SubCell"/>
</dbReference>
<keyword evidence="6 8" id="KW-0472">Membrane</keyword>
<keyword evidence="3" id="KW-0808">Transferase</keyword>
<feature type="transmembrane region" description="Helical" evidence="8">
    <location>
        <begin position="222"/>
        <end position="240"/>
    </location>
</feature>
<evidence type="ECO:0000313" key="10">
    <source>
        <dbReference type="Proteomes" id="UP000220527"/>
    </source>
</evidence>
<feature type="transmembrane region" description="Helical" evidence="8">
    <location>
        <begin position="569"/>
        <end position="589"/>
    </location>
</feature>
<keyword evidence="2" id="KW-1003">Cell membrane</keyword>
<feature type="transmembrane region" description="Helical" evidence="8">
    <location>
        <begin position="465"/>
        <end position="482"/>
    </location>
</feature>
<feature type="transmembrane region" description="Helical" evidence="8">
    <location>
        <begin position="383"/>
        <end position="403"/>
    </location>
</feature>
<evidence type="ECO:0008006" key="11">
    <source>
        <dbReference type="Google" id="ProtNLM"/>
    </source>
</evidence>
<feature type="transmembrane region" description="Helical" evidence="8">
    <location>
        <begin position="739"/>
        <end position="762"/>
    </location>
</feature>
<dbReference type="EMBL" id="NQWI01000020">
    <property type="protein sequence ID" value="PDW03855.1"/>
    <property type="molecule type" value="Genomic_DNA"/>
</dbReference>
<dbReference type="OrthoDB" id="139759at2"/>
<name>A0A2A6RLP8_9CHLR</name>
<gene>
    <name evidence="9" type="ORF">CJ255_06790</name>
</gene>
<comment type="similarity">
    <text evidence="7">Belongs to the glycosyltransferase 87 family.</text>
</comment>
<protein>
    <recommendedName>
        <fullName evidence="11">DUF2029 domain-containing protein</fullName>
    </recommendedName>
</protein>
<reference evidence="10" key="1">
    <citation type="submission" date="2017-08" db="EMBL/GenBank/DDBJ databases">
        <authorList>
            <person name="Grouzdev D.S."/>
            <person name="Gaisin V.A."/>
            <person name="Rysina M.S."/>
            <person name="Gorlenko V.M."/>
        </authorList>
    </citation>
    <scope>NUCLEOTIDE SEQUENCE [LARGE SCALE GENOMIC DNA]</scope>
    <source>
        <strain evidence="10">Kir15-3F</strain>
    </source>
</reference>
<feature type="transmembrane region" description="Helical" evidence="8">
    <location>
        <begin position="537"/>
        <end position="562"/>
    </location>
</feature>
<dbReference type="GO" id="GO:0016758">
    <property type="term" value="F:hexosyltransferase activity"/>
    <property type="evidence" value="ECO:0007669"/>
    <property type="project" value="InterPro"/>
</dbReference>
<dbReference type="Pfam" id="PF09594">
    <property type="entry name" value="GT87"/>
    <property type="match status" value="1"/>
</dbReference>
<dbReference type="Proteomes" id="UP000220527">
    <property type="component" value="Unassembled WGS sequence"/>
</dbReference>
<evidence type="ECO:0000256" key="1">
    <source>
        <dbReference type="ARBA" id="ARBA00004651"/>
    </source>
</evidence>
<feature type="transmembrane region" description="Helical" evidence="8">
    <location>
        <begin position="669"/>
        <end position="689"/>
    </location>
</feature>
<feature type="transmembrane region" description="Helical" evidence="8">
    <location>
        <begin position="636"/>
        <end position="657"/>
    </location>
</feature>
<feature type="transmembrane region" description="Helical" evidence="8">
    <location>
        <begin position="511"/>
        <end position="531"/>
    </location>
</feature>
<keyword evidence="5 8" id="KW-1133">Transmembrane helix</keyword>
<evidence type="ECO:0000256" key="7">
    <source>
        <dbReference type="ARBA" id="ARBA00024033"/>
    </source>
</evidence>
<feature type="transmembrane region" description="Helical" evidence="8">
    <location>
        <begin position="247"/>
        <end position="265"/>
    </location>
</feature>
<evidence type="ECO:0000256" key="3">
    <source>
        <dbReference type="ARBA" id="ARBA00022679"/>
    </source>
</evidence>
<evidence type="ECO:0000256" key="8">
    <source>
        <dbReference type="SAM" id="Phobius"/>
    </source>
</evidence>
<feature type="transmembrane region" description="Helical" evidence="8">
    <location>
        <begin position="277"/>
        <end position="298"/>
    </location>
</feature>
<evidence type="ECO:0000313" key="9">
    <source>
        <dbReference type="EMBL" id="PDW03855.1"/>
    </source>
</evidence>
<evidence type="ECO:0000256" key="4">
    <source>
        <dbReference type="ARBA" id="ARBA00022692"/>
    </source>
</evidence>
<feature type="transmembrane region" description="Helical" evidence="8">
    <location>
        <begin position="344"/>
        <end position="362"/>
    </location>
</feature>
<feature type="transmembrane region" description="Helical" evidence="8">
    <location>
        <begin position="57"/>
        <end position="76"/>
    </location>
</feature>
<comment type="subcellular location">
    <subcellularLocation>
        <location evidence="1">Cell membrane</location>
        <topology evidence="1">Multi-pass membrane protein</topology>
    </subcellularLocation>
</comment>
<dbReference type="AlphaFoldDB" id="A0A2A6RLP8"/>
<evidence type="ECO:0000256" key="2">
    <source>
        <dbReference type="ARBA" id="ARBA00022475"/>
    </source>
</evidence>
<proteinExistence type="inferred from homology"/>
<feature type="transmembrane region" description="Helical" evidence="8">
    <location>
        <begin position="709"/>
        <end position="727"/>
    </location>
</feature>
<evidence type="ECO:0000256" key="5">
    <source>
        <dbReference type="ARBA" id="ARBA00022989"/>
    </source>
</evidence>